<reference evidence="1" key="1">
    <citation type="journal article" date="2023" name="Mol. Phylogenet. Evol.">
        <title>Genome-scale phylogeny and comparative genomics of the fungal order Sordariales.</title>
        <authorList>
            <person name="Hensen N."/>
            <person name="Bonometti L."/>
            <person name="Westerberg I."/>
            <person name="Brannstrom I.O."/>
            <person name="Guillou S."/>
            <person name="Cros-Aarteil S."/>
            <person name="Calhoun S."/>
            <person name="Haridas S."/>
            <person name="Kuo A."/>
            <person name="Mondo S."/>
            <person name="Pangilinan J."/>
            <person name="Riley R."/>
            <person name="LaButti K."/>
            <person name="Andreopoulos B."/>
            <person name="Lipzen A."/>
            <person name="Chen C."/>
            <person name="Yan M."/>
            <person name="Daum C."/>
            <person name="Ng V."/>
            <person name="Clum A."/>
            <person name="Steindorff A."/>
            <person name="Ohm R.A."/>
            <person name="Martin F."/>
            <person name="Silar P."/>
            <person name="Natvig D.O."/>
            <person name="Lalanne C."/>
            <person name="Gautier V."/>
            <person name="Ament-Velasquez S.L."/>
            <person name="Kruys A."/>
            <person name="Hutchinson M.I."/>
            <person name="Powell A.J."/>
            <person name="Barry K."/>
            <person name="Miller A.N."/>
            <person name="Grigoriev I.V."/>
            <person name="Debuchy R."/>
            <person name="Gladieux P."/>
            <person name="Hiltunen Thoren M."/>
            <person name="Johannesson H."/>
        </authorList>
    </citation>
    <scope>NUCLEOTIDE SEQUENCE</scope>
    <source>
        <strain evidence="1">CBS 232.78</strain>
    </source>
</reference>
<comment type="caution">
    <text evidence="1">The sequence shown here is derived from an EMBL/GenBank/DDBJ whole genome shotgun (WGS) entry which is preliminary data.</text>
</comment>
<reference evidence="1" key="2">
    <citation type="submission" date="2023-06" db="EMBL/GenBank/DDBJ databases">
        <authorList>
            <consortium name="Lawrence Berkeley National Laboratory"/>
            <person name="Haridas S."/>
            <person name="Hensen N."/>
            <person name="Bonometti L."/>
            <person name="Westerberg I."/>
            <person name="Brannstrom I.O."/>
            <person name="Guillou S."/>
            <person name="Cros-Aarteil S."/>
            <person name="Calhoun S."/>
            <person name="Kuo A."/>
            <person name="Mondo S."/>
            <person name="Pangilinan J."/>
            <person name="Riley R."/>
            <person name="LaButti K."/>
            <person name="Andreopoulos B."/>
            <person name="Lipzen A."/>
            <person name="Chen C."/>
            <person name="Yanf M."/>
            <person name="Daum C."/>
            <person name="Ng V."/>
            <person name="Clum A."/>
            <person name="Steindorff A."/>
            <person name="Ohm R."/>
            <person name="Martin F."/>
            <person name="Silar P."/>
            <person name="Natvig D."/>
            <person name="Lalanne C."/>
            <person name="Gautier V."/>
            <person name="Ament-velasquez S.L."/>
            <person name="Kruys A."/>
            <person name="Hutchinson M.I."/>
            <person name="Powell A.J."/>
            <person name="Barry K."/>
            <person name="Miller A.N."/>
            <person name="Grigoriev I.V."/>
            <person name="Debuchy R."/>
            <person name="Gladieux P."/>
            <person name="Thoren M.H."/>
            <person name="Johannesson H."/>
        </authorList>
    </citation>
    <scope>NUCLEOTIDE SEQUENCE</scope>
    <source>
        <strain evidence="1">CBS 232.78</strain>
    </source>
</reference>
<sequence length="183" mass="20614">MTTATSATSIARMMCMLECRRSFKNCHRASNRPLAPFFACPCRPTSKTQASITKPWLAARLGQAMTQRREYIRYRGKHRKKLAKAAYEPFETEKAESGTITTTFVDGTDLTETETAQEKAQSFLTSATSFITAKGGEDGEGCPAKLRRTLRVPFCRPILNVSSRSERPQYIDVPPMSRLVMYR</sequence>
<organism evidence="1 2">
    <name type="scientific">Podospora didyma</name>
    <dbReference type="NCBI Taxonomy" id="330526"/>
    <lineage>
        <taxon>Eukaryota</taxon>
        <taxon>Fungi</taxon>
        <taxon>Dikarya</taxon>
        <taxon>Ascomycota</taxon>
        <taxon>Pezizomycotina</taxon>
        <taxon>Sordariomycetes</taxon>
        <taxon>Sordariomycetidae</taxon>
        <taxon>Sordariales</taxon>
        <taxon>Podosporaceae</taxon>
        <taxon>Podospora</taxon>
    </lineage>
</organism>
<dbReference type="EMBL" id="JAULSW010000002">
    <property type="protein sequence ID" value="KAK3391145.1"/>
    <property type="molecule type" value="Genomic_DNA"/>
</dbReference>
<name>A0AAE0P0R8_9PEZI</name>
<evidence type="ECO:0000313" key="1">
    <source>
        <dbReference type="EMBL" id="KAK3391145.1"/>
    </source>
</evidence>
<dbReference type="Proteomes" id="UP001285441">
    <property type="component" value="Unassembled WGS sequence"/>
</dbReference>
<keyword evidence="2" id="KW-1185">Reference proteome</keyword>
<accession>A0AAE0P0R8</accession>
<dbReference type="AlphaFoldDB" id="A0AAE0P0R8"/>
<protein>
    <submittedName>
        <fullName evidence="1">Uncharacterized protein</fullName>
    </submittedName>
</protein>
<gene>
    <name evidence="1" type="ORF">B0H63DRAFT_132677</name>
</gene>
<proteinExistence type="predicted"/>
<evidence type="ECO:0000313" key="2">
    <source>
        <dbReference type="Proteomes" id="UP001285441"/>
    </source>
</evidence>